<dbReference type="Gene3D" id="3.40.50.12780">
    <property type="entry name" value="N-terminal domain of ligase-like"/>
    <property type="match status" value="1"/>
</dbReference>
<dbReference type="InterPro" id="IPR042099">
    <property type="entry name" value="ANL_N_sf"/>
</dbReference>
<dbReference type="EMBL" id="LN891192">
    <property type="protein sequence ID" value="CUS07609.1"/>
    <property type="molecule type" value="Genomic_DNA"/>
</dbReference>
<accession>A0A292PJA6</accession>
<evidence type="ECO:0000259" key="1">
    <source>
        <dbReference type="Pfam" id="PF00501"/>
    </source>
</evidence>
<dbReference type="AlphaFoldDB" id="A0A292PJA6"/>
<name>A0A292PJA6_9PEZI</name>
<dbReference type="InterPro" id="IPR000873">
    <property type="entry name" value="AMP-dep_synth/lig_dom"/>
</dbReference>
<organism evidence="2 3">
    <name type="scientific">Tuber aestivum</name>
    <name type="common">summer truffle</name>
    <dbReference type="NCBI Taxonomy" id="59557"/>
    <lineage>
        <taxon>Eukaryota</taxon>
        <taxon>Fungi</taxon>
        <taxon>Dikarya</taxon>
        <taxon>Ascomycota</taxon>
        <taxon>Pezizomycotina</taxon>
        <taxon>Pezizomycetes</taxon>
        <taxon>Pezizales</taxon>
        <taxon>Tuberaceae</taxon>
        <taxon>Tuber</taxon>
    </lineage>
</organism>
<dbReference type="SUPFAM" id="SSF56801">
    <property type="entry name" value="Acetyl-CoA synthetase-like"/>
    <property type="match status" value="1"/>
</dbReference>
<dbReference type="Pfam" id="PF00501">
    <property type="entry name" value="AMP-binding"/>
    <property type="match status" value="1"/>
</dbReference>
<keyword evidence="3" id="KW-1185">Reference proteome</keyword>
<dbReference type="GO" id="GO:0031956">
    <property type="term" value="F:medium-chain fatty acid-CoA ligase activity"/>
    <property type="evidence" value="ECO:0007669"/>
    <property type="project" value="TreeGrafter"/>
</dbReference>
<dbReference type="PANTHER" id="PTHR43201:SF30">
    <property type="entry name" value="AMP-DEPENDENT SYNTHETASE_LIGASE DOMAIN-CONTAINING PROTEIN"/>
    <property type="match status" value="1"/>
</dbReference>
<feature type="domain" description="AMP-dependent synthetase/ligase" evidence="1">
    <location>
        <begin position="13"/>
        <end position="87"/>
    </location>
</feature>
<protein>
    <recommendedName>
        <fullName evidence="1">AMP-dependent synthetase/ligase domain-containing protein</fullName>
    </recommendedName>
</protein>
<evidence type="ECO:0000313" key="2">
    <source>
        <dbReference type="EMBL" id="CUS07609.1"/>
    </source>
</evidence>
<dbReference type="Proteomes" id="UP001412239">
    <property type="component" value="Unassembled WGS sequence"/>
</dbReference>
<evidence type="ECO:0000313" key="3">
    <source>
        <dbReference type="Proteomes" id="UP001412239"/>
    </source>
</evidence>
<dbReference type="GO" id="GO:0006631">
    <property type="term" value="P:fatty acid metabolic process"/>
    <property type="evidence" value="ECO:0007669"/>
    <property type="project" value="TreeGrafter"/>
</dbReference>
<feature type="non-terminal residue" evidence="2">
    <location>
        <position position="1"/>
    </location>
</feature>
<reference evidence="2" key="1">
    <citation type="submission" date="2015-10" db="EMBL/GenBank/DDBJ databases">
        <authorList>
            <person name="Regsiter A."/>
            <person name="william w."/>
        </authorList>
    </citation>
    <scope>NUCLEOTIDE SEQUENCE</scope>
    <source>
        <strain evidence="2">Montdore</strain>
    </source>
</reference>
<dbReference type="PANTHER" id="PTHR43201">
    <property type="entry name" value="ACYL-COA SYNTHETASE"/>
    <property type="match status" value="1"/>
</dbReference>
<sequence>MLTAELERLAGEEVGKKGFKHVRAGIAAGSSIPKELMKKWHRELSLTELTICYGMIETSPVSTVTTTNDPLEKRVNSVGRLMPHAECVHSSPPTLLQKGYWNDPIRTAGVKTKNESGKLWMHTGDRAELHKNGYIKMKGRLGDLTMWGGENI</sequence>
<proteinExistence type="predicted"/>
<gene>
    <name evidence="2" type="ORF">GSTUAT00008308001</name>
</gene>